<protein>
    <submittedName>
        <fullName evidence="1">Uncharacterized protein</fullName>
    </submittedName>
</protein>
<gene>
    <name evidence="1" type="ORF">ACFFPI_20500</name>
</gene>
<comment type="caution">
    <text evidence="1">The sequence shown here is derived from an EMBL/GenBank/DDBJ whole genome shotgun (WGS) entry which is preliminary data.</text>
</comment>
<name>A0ABV5UWB5_9MICC</name>
<accession>A0ABV5UWB5</accession>
<organism evidence="1 2">
    <name type="scientific">Arthrobacter methylotrophus</name>
    <dbReference type="NCBI Taxonomy" id="121291"/>
    <lineage>
        <taxon>Bacteria</taxon>
        <taxon>Bacillati</taxon>
        <taxon>Actinomycetota</taxon>
        <taxon>Actinomycetes</taxon>
        <taxon>Micrococcales</taxon>
        <taxon>Micrococcaceae</taxon>
        <taxon>Arthrobacter</taxon>
    </lineage>
</organism>
<reference evidence="1 2" key="1">
    <citation type="submission" date="2024-09" db="EMBL/GenBank/DDBJ databases">
        <authorList>
            <person name="Sun Q."/>
            <person name="Mori K."/>
        </authorList>
    </citation>
    <scope>NUCLEOTIDE SEQUENCE [LARGE SCALE GENOMIC DNA]</scope>
    <source>
        <strain evidence="1 2">JCM 13519</strain>
    </source>
</reference>
<dbReference type="EMBL" id="JBHMBH010000051">
    <property type="protein sequence ID" value="MFB9716481.1"/>
    <property type="molecule type" value="Genomic_DNA"/>
</dbReference>
<evidence type="ECO:0000313" key="1">
    <source>
        <dbReference type="EMBL" id="MFB9716481.1"/>
    </source>
</evidence>
<proteinExistence type="predicted"/>
<dbReference type="Proteomes" id="UP001589536">
    <property type="component" value="Unassembled WGS sequence"/>
</dbReference>
<evidence type="ECO:0000313" key="2">
    <source>
        <dbReference type="Proteomes" id="UP001589536"/>
    </source>
</evidence>
<sequence length="57" mass="6319">MWPARARRRRSLIHPVTISRQNARSVSRLNDGFPGDFMTGLAVAIFIQPADLPTSVA</sequence>
<dbReference type="RefSeq" id="WP_345055342.1">
    <property type="nucleotide sequence ID" value="NZ_BAABED010000001.1"/>
</dbReference>
<keyword evidence="2" id="KW-1185">Reference proteome</keyword>